<feature type="transmembrane region" description="Helical" evidence="4">
    <location>
        <begin position="35"/>
        <end position="56"/>
    </location>
</feature>
<proteinExistence type="predicted"/>
<dbReference type="InterPro" id="IPR036890">
    <property type="entry name" value="HATPase_C_sf"/>
</dbReference>
<keyword evidence="4" id="KW-1133">Transmembrane helix</keyword>
<dbReference type="GO" id="GO:0000155">
    <property type="term" value="F:phosphorelay sensor kinase activity"/>
    <property type="evidence" value="ECO:0007669"/>
    <property type="project" value="InterPro"/>
</dbReference>
<dbReference type="InterPro" id="IPR010559">
    <property type="entry name" value="Sig_transdc_His_kin_internal"/>
</dbReference>
<dbReference type="InterPro" id="IPR004358">
    <property type="entry name" value="Sig_transdc_His_kin-like_C"/>
</dbReference>
<evidence type="ECO:0000313" key="7">
    <source>
        <dbReference type="Proteomes" id="UP000033070"/>
    </source>
</evidence>
<dbReference type="InterPro" id="IPR003594">
    <property type="entry name" value="HATPase_dom"/>
</dbReference>
<dbReference type="PROSITE" id="PS50109">
    <property type="entry name" value="HIS_KIN"/>
    <property type="match status" value="1"/>
</dbReference>
<dbReference type="OrthoDB" id="2514702at2"/>
<sequence length="330" mass="36541">MRHLLISTLSSLLFNTAIAGLLTVISFGDSFWTNFVFSQCIGLSIYATNATVMCRVTDRRRRWLVLVFSFPGSIFLGVTLGAWITGAGDWSDPRAWVAVVIGLFFGGIGGITYFLSERIEKLDAEVKQRQLLQSETERRELEAQLKLLQAQIEPHFLFNTLANVGSLIDSDPVAAHRLLERLNDWLRIALARARSDHATLGDELHMLENYLEILKVRFGERLRWRIEVGETARQTRFPPMLLQPLVENAVRHGIEPKLGGGEIVMQIRETANGLEIEVSDSGAGLGSAADSGTGLSNVRARLAALYGAQGRLMLEDRVGGGTTARLELPR</sequence>
<dbReference type="EMBL" id="AP018738">
    <property type="protein sequence ID" value="BBE51724.1"/>
    <property type="molecule type" value="Genomic_DNA"/>
</dbReference>
<dbReference type="STRING" id="1188319.OYT1_01193"/>
<dbReference type="InterPro" id="IPR050640">
    <property type="entry name" value="Bact_2-comp_sensor_kinase"/>
</dbReference>
<feature type="transmembrane region" description="Helical" evidence="4">
    <location>
        <begin position="96"/>
        <end position="115"/>
    </location>
</feature>
<organism evidence="6 7">
    <name type="scientific">Ferriphaselus amnicola</name>
    <dbReference type="NCBI Taxonomy" id="1188319"/>
    <lineage>
        <taxon>Bacteria</taxon>
        <taxon>Pseudomonadati</taxon>
        <taxon>Pseudomonadota</taxon>
        <taxon>Betaproteobacteria</taxon>
        <taxon>Nitrosomonadales</taxon>
        <taxon>Gallionellaceae</taxon>
        <taxon>Ferriphaselus</taxon>
    </lineage>
</organism>
<protein>
    <recommendedName>
        <fullName evidence="2">histidine kinase</fullName>
        <ecNumber evidence="2">2.7.13.3</ecNumber>
    </recommendedName>
</protein>
<dbReference type="PRINTS" id="PR00344">
    <property type="entry name" value="BCTRLSENSOR"/>
</dbReference>
<evidence type="ECO:0000256" key="2">
    <source>
        <dbReference type="ARBA" id="ARBA00012438"/>
    </source>
</evidence>
<comment type="catalytic activity">
    <reaction evidence="1">
        <text>ATP + protein L-histidine = ADP + protein N-phospho-L-histidine.</text>
        <dbReference type="EC" id="2.7.13.3"/>
    </reaction>
</comment>
<feature type="domain" description="Histidine kinase" evidence="5">
    <location>
        <begin position="241"/>
        <end position="330"/>
    </location>
</feature>
<dbReference type="InterPro" id="IPR005467">
    <property type="entry name" value="His_kinase_dom"/>
</dbReference>
<feature type="transmembrane region" description="Helical" evidence="4">
    <location>
        <begin position="63"/>
        <end position="84"/>
    </location>
</feature>
<dbReference type="PANTHER" id="PTHR34220">
    <property type="entry name" value="SENSOR HISTIDINE KINASE YPDA"/>
    <property type="match status" value="1"/>
</dbReference>
<reference evidence="6 7" key="1">
    <citation type="submission" date="2018-06" db="EMBL/GenBank/DDBJ databases">
        <title>OYT1 Genome Sequencing.</title>
        <authorList>
            <person name="Kato S."/>
            <person name="Itoh T."/>
            <person name="Ohkuma M."/>
        </authorList>
    </citation>
    <scope>NUCLEOTIDE SEQUENCE [LARGE SCALE GENOMIC DNA]</scope>
    <source>
        <strain evidence="6 7">OYT1</strain>
    </source>
</reference>
<dbReference type="KEGG" id="fam:OYT1_ch2204"/>
<keyword evidence="7" id="KW-1185">Reference proteome</keyword>
<dbReference type="Proteomes" id="UP000033070">
    <property type="component" value="Chromosome"/>
</dbReference>
<dbReference type="RefSeq" id="WP_062626363.1">
    <property type="nucleotide sequence ID" value="NZ_AP018738.1"/>
</dbReference>
<gene>
    <name evidence="6" type="ORF">OYT1_ch2204</name>
</gene>
<evidence type="ECO:0000259" key="5">
    <source>
        <dbReference type="PROSITE" id="PS50109"/>
    </source>
</evidence>
<accession>A0A2Z6GEL0</accession>
<dbReference type="Pfam" id="PF06580">
    <property type="entry name" value="His_kinase"/>
    <property type="match status" value="1"/>
</dbReference>
<dbReference type="EC" id="2.7.13.3" evidence="2"/>
<keyword evidence="4" id="KW-0812">Transmembrane</keyword>
<evidence type="ECO:0000256" key="1">
    <source>
        <dbReference type="ARBA" id="ARBA00000085"/>
    </source>
</evidence>
<keyword evidence="3" id="KW-0175">Coiled coil</keyword>
<keyword evidence="6" id="KW-0418">Kinase</keyword>
<dbReference type="GO" id="GO:0016020">
    <property type="term" value="C:membrane"/>
    <property type="evidence" value="ECO:0007669"/>
    <property type="project" value="InterPro"/>
</dbReference>
<feature type="coiled-coil region" evidence="3">
    <location>
        <begin position="124"/>
        <end position="151"/>
    </location>
</feature>
<dbReference type="PANTHER" id="PTHR34220:SF9">
    <property type="entry name" value="SIGNAL TRANSDUCTION HISTIDINE KINASE INTERNAL REGION DOMAIN-CONTAINING PROTEIN"/>
    <property type="match status" value="1"/>
</dbReference>
<keyword evidence="6" id="KW-0808">Transferase</keyword>
<keyword evidence="4" id="KW-0472">Membrane</keyword>
<evidence type="ECO:0000256" key="4">
    <source>
        <dbReference type="SAM" id="Phobius"/>
    </source>
</evidence>
<evidence type="ECO:0000313" key="6">
    <source>
        <dbReference type="EMBL" id="BBE51724.1"/>
    </source>
</evidence>
<evidence type="ECO:0000256" key="3">
    <source>
        <dbReference type="SAM" id="Coils"/>
    </source>
</evidence>
<dbReference type="AlphaFoldDB" id="A0A2Z6GEL0"/>
<dbReference type="Gene3D" id="3.30.565.10">
    <property type="entry name" value="Histidine kinase-like ATPase, C-terminal domain"/>
    <property type="match status" value="1"/>
</dbReference>
<name>A0A2Z6GEL0_9PROT</name>
<dbReference type="Pfam" id="PF02518">
    <property type="entry name" value="HATPase_c"/>
    <property type="match status" value="1"/>
</dbReference>
<dbReference type="SUPFAM" id="SSF55874">
    <property type="entry name" value="ATPase domain of HSP90 chaperone/DNA topoisomerase II/histidine kinase"/>
    <property type="match status" value="1"/>
</dbReference>